<protein>
    <recommendedName>
        <fullName evidence="6">Peptidase</fullName>
    </recommendedName>
</protein>
<feature type="chain" id="PRO_5045135696" description="Peptidase" evidence="3">
    <location>
        <begin position="27"/>
        <end position="365"/>
    </location>
</feature>
<evidence type="ECO:0000256" key="2">
    <source>
        <dbReference type="SAM" id="MobiDB-lite"/>
    </source>
</evidence>
<reference evidence="5" key="1">
    <citation type="submission" date="2023-07" db="EMBL/GenBank/DDBJ databases">
        <title>Draft genome sequence of the endophytic actinobacterium Streptomyces justiciae WPN32, a potential antibiotic producer.</title>
        <authorList>
            <person name="Yasawong M."/>
            <person name="Pana W."/>
            <person name="Ganta P."/>
            <person name="Santapan N."/>
            <person name="Songngamsuk T."/>
            <person name="Phatcharaharikarn M."/>
            <person name="Kerdtoob S."/>
            <person name="Nantapong N."/>
        </authorList>
    </citation>
    <scope>NUCLEOTIDE SEQUENCE [LARGE SCALE GENOMIC DNA]</scope>
    <source>
        <strain evidence="5">WPN32</strain>
    </source>
</reference>
<dbReference type="InterPro" id="IPR050966">
    <property type="entry name" value="Glutamyl_endopeptidase"/>
</dbReference>
<feature type="signal peptide" evidence="3">
    <location>
        <begin position="1"/>
        <end position="26"/>
    </location>
</feature>
<dbReference type="Proteomes" id="UP001257948">
    <property type="component" value="Unassembled WGS sequence"/>
</dbReference>
<name>A0ABU3LZN5_9ACTN</name>
<proteinExistence type="predicted"/>
<gene>
    <name evidence="4" type="ORF">RQC66_28665</name>
</gene>
<feature type="compositionally biased region" description="Polar residues" evidence="2">
    <location>
        <begin position="25"/>
        <end position="34"/>
    </location>
</feature>
<comment type="caution">
    <text evidence="4">The sequence shown here is derived from an EMBL/GenBank/DDBJ whole genome shotgun (WGS) entry which is preliminary data.</text>
</comment>
<sequence length="365" mass="38152">MNLQRIRVTAACTAALLAGLVTPASAQTPETPAGSTRAAVSMDEETKPAGKIREYWTKERLERALANPVDAPVRKAPAKKSTAAPAPTGVTVSADAVAPSTTRTTTSLMSTQAAAAADIAVAQDVPASTSIPNVVVGKLTFTTPGGDQGSCSASVIVSDTANTIWTAGHCVHLGDGSGDAGWFTNLLFMPGYKDGQMPWGYWEADRKYAPTSWLDSGDMTDSDMAAVVLKPHATYGNLQDNIGALGYVFGDTTDYSDAFVVGYPANGYHRTDMDGEQMMYCYGNTEDAAPFWPLDNRLKWDCDMGEGSSGGPVFIGALGGNPQIIGAVSHHEADATTGERVSDDQFSAQHSAKAAAVIDEVNASA</sequence>
<dbReference type="Gene3D" id="2.40.10.10">
    <property type="entry name" value="Trypsin-like serine proteases"/>
    <property type="match status" value="2"/>
</dbReference>
<keyword evidence="1 3" id="KW-0732">Signal</keyword>
<evidence type="ECO:0008006" key="6">
    <source>
        <dbReference type="Google" id="ProtNLM"/>
    </source>
</evidence>
<dbReference type="EMBL" id="JAVTLL010000021">
    <property type="protein sequence ID" value="MDT7844697.1"/>
    <property type="molecule type" value="Genomic_DNA"/>
</dbReference>
<keyword evidence="5" id="KW-1185">Reference proteome</keyword>
<evidence type="ECO:0000313" key="5">
    <source>
        <dbReference type="Proteomes" id="UP001257948"/>
    </source>
</evidence>
<evidence type="ECO:0000313" key="4">
    <source>
        <dbReference type="EMBL" id="MDT7844697.1"/>
    </source>
</evidence>
<dbReference type="RefSeq" id="WP_314204483.1">
    <property type="nucleotide sequence ID" value="NZ_JAVTLL010000021.1"/>
</dbReference>
<dbReference type="InterPro" id="IPR009003">
    <property type="entry name" value="Peptidase_S1_PA"/>
</dbReference>
<dbReference type="InterPro" id="IPR043504">
    <property type="entry name" value="Peptidase_S1_PA_chymotrypsin"/>
</dbReference>
<dbReference type="PANTHER" id="PTHR15462">
    <property type="entry name" value="SERINE PROTEASE"/>
    <property type="match status" value="1"/>
</dbReference>
<dbReference type="PANTHER" id="PTHR15462:SF8">
    <property type="entry name" value="SERINE PROTEASE"/>
    <property type="match status" value="1"/>
</dbReference>
<evidence type="ECO:0000256" key="1">
    <source>
        <dbReference type="ARBA" id="ARBA00022729"/>
    </source>
</evidence>
<organism evidence="4 5">
    <name type="scientific">Streptomyces justiciae</name>
    <dbReference type="NCBI Taxonomy" id="2780140"/>
    <lineage>
        <taxon>Bacteria</taxon>
        <taxon>Bacillati</taxon>
        <taxon>Actinomycetota</taxon>
        <taxon>Actinomycetes</taxon>
        <taxon>Kitasatosporales</taxon>
        <taxon>Streptomycetaceae</taxon>
        <taxon>Streptomyces</taxon>
    </lineage>
</organism>
<evidence type="ECO:0000256" key="3">
    <source>
        <dbReference type="SAM" id="SignalP"/>
    </source>
</evidence>
<feature type="region of interest" description="Disordered" evidence="2">
    <location>
        <begin position="25"/>
        <end position="48"/>
    </location>
</feature>
<accession>A0ABU3LZN5</accession>
<dbReference type="SUPFAM" id="SSF50494">
    <property type="entry name" value="Trypsin-like serine proteases"/>
    <property type="match status" value="1"/>
</dbReference>